<dbReference type="HOGENOM" id="CLU_052333_0_0_5"/>
<dbReference type="AlphaFoldDB" id="V9VRE2"/>
<keyword evidence="4" id="KW-1185">Reference proteome</keyword>
<dbReference type="RefSeq" id="WP_024089826.1">
    <property type="nucleotide sequence ID" value="NC_023135.1"/>
</dbReference>
<evidence type="ECO:0000313" key="4">
    <source>
        <dbReference type="Proteomes" id="UP000018780"/>
    </source>
</evidence>
<keyword evidence="3" id="KW-0540">Nuclease</keyword>
<reference evidence="3 4" key="1">
    <citation type="submission" date="2013-09" db="EMBL/GenBank/DDBJ databases">
        <authorList>
            <consortium name="DOE Joint Genome Institute"/>
            <person name="Klenk H.-P."/>
            <person name="Huntemann M."/>
            <person name="Han J."/>
            <person name="Chen A."/>
            <person name="Kyrpides N."/>
            <person name="Mavromatis K."/>
            <person name="Markowitz V."/>
            <person name="Palaniappan K."/>
            <person name="Ivanova N."/>
            <person name="Schaumberg A."/>
            <person name="Pati A."/>
            <person name="Liolios K."/>
            <person name="Nordberg H.P."/>
            <person name="Cantor M.N."/>
            <person name="Hua S.X."/>
            <person name="Woyke T."/>
        </authorList>
    </citation>
    <scope>NUCLEOTIDE SEQUENCE [LARGE SCALE GENOMIC DNA]</scope>
    <source>
        <strain evidence="3 4">DSM 14336</strain>
    </source>
</reference>
<dbReference type="Gene3D" id="3.60.10.10">
    <property type="entry name" value="Endonuclease/exonuclease/phosphatase"/>
    <property type="match status" value="1"/>
</dbReference>
<keyword evidence="3" id="KW-0255">Endonuclease</keyword>
<keyword evidence="1" id="KW-0812">Transmembrane</keyword>
<organism evidence="3 4">
    <name type="scientific">Leisingera methylohalidivorans DSM 14336</name>
    <dbReference type="NCBI Taxonomy" id="999552"/>
    <lineage>
        <taxon>Bacteria</taxon>
        <taxon>Pseudomonadati</taxon>
        <taxon>Pseudomonadota</taxon>
        <taxon>Alphaproteobacteria</taxon>
        <taxon>Rhodobacterales</taxon>
        <taxon>Roseobacteraceae</taxon>
        <taxon>Leisingera</taxon>
    </lineage>
</organism>
<protein>
    <submittedName>
        <fullName evidence="3">Endonuclease</fullName>
    </submittedName>
</protein>
<dbReference type="KEGG" id="lmd:METH_07765"/>
<keyword evidence="3" id="KW-0378">Hydrolase</keyword>
<accession>V9VRE2</accession>
<evidence type="ECO:0000313" key="3">
    <source>
        <dbReference type="EMBL" id="AHD00608.1"/>
    </source>
</evidence>
<dbReference type="EMBL" id="CP006773">
    <property type="protein sequence ID" value="AHD00608.1"/>
    <property type="molecule type" value="Genomic_DNA"/>
</dbReference>
<dbReference type="InterPro" id="IPR005135">
    <property type="entry name" value="Endo/exonuclease/phosphatase"/>
</dbReference>
<keyword evidence="1" id="KW-0472">Membrane</keyword>
<dbReference type="GO" id="GO:0004519">
    <property type="term" value="F:endonuclease activity"/>
    <property type="evidence" value="ECO:0007669"/>
    <property type="project" value="UniProtKB-KW"/>
</dbReference>
<keyword evidence="1" id="KW-1133">Transmembrane helix</keyword>
<feature type="transmembrane region" description="Helical" evidence="1">
    <location>
        <begin position="63"/>
        <end position="81"/>
    </location>
</feature>
<name>V9VRE2_9RHOB</name>
<evidence type="ECO:0000259" key="2">
    <source>
        <dbReference type="Pfam" id="PF03372"/>
    </source>
</evidence>
<dbReference type="SUPFAM" id="SSF56219">
    <property type="entry name" value="DNase I-like"/>
    <property type="match status" value="1"/>
</dbReference>
<feature type="domain" description="Endonuclease/exonuclease/phosphatase" evidence="2">
    <location>
        <begin position="106"/>
        <end position="310"/>
    </location>
</feature>
<dbReference type="InterPro" id="IPR036691">
    <property type="entry name" value="Endo/exonu/phosph_ase_sf"/>
</dbReference>
<proteinExistence type="predicted"/>
<gene>
    <name evidence="3" type="ORF">METH_07765</name>
</gene>
<dbReference type="Proteomes" id="UP000018780">
    <property type="component" value="Chromosome"/>
</dbReference>
<feature type="transmembrane region" description="Helical" evidence="1">
    <location>
        <begin position="40"/>
        <end position="58"/>
    </location>
</feature>
<evidence type="ECO:0000256" key="1">
    <source>
        <dbReference type="SAM" id="Phobius"/>
    </source>
</evidence>
<sequence length="325" mass="36385">MLLKVLKVLIWLATLSVLTVTVLPLSGSREWWVRMWDFPRAHIFVISVSLALIAALLLRTQSIVIVLILVVCAAYQGRMILPYTPLASVEIEMSTRTNKPAISFLAANVLMQNREYERLIALIEEDFPDVLFLMETNAQWVQALESTLASYKTVVTHPLENHYGVVFATNIEVIDAQIVFLAEDNTPTLLAEMRGADGAGFHFIGLHPRPPVPGNDTEERDAQIRRAATLTKHSDLPVIAMGDFNDVAWSWTAKRFKHHGNFLDPRVGRGMLSSFDANHPVLKFPIDQLYLTQGINLISFQRKRNIGSDHFPMEAVVSISGDKGS</sequence>
<dbReference type="Pfam" id="PF03372">
    <property type="entry name" value="Exo_endo_phos"/>
    <property type="match status" value="1"/>
</dbReference>